<feature type="domain" description="Exonuclease" evidence="1">
    <location>
        <begin position="8"/>
        <end position="174"/>
    </location>
</feature>
<dbReference type="AlphaFoldDB" id="A0A9D2UHA3"/>
<dbReference type="Pfam" id="PF00929">
    <property type="entry name" value="RNase_T"/>
    <property type="match status" value="1"/>
</dbReference>
<evidence type="ECO:0000259" key="1">
    <source>
        <dbReference type="SMART" id="SM00479"/>
    </source>
</evidence>
<dbReference type="PANTHER" id="PTHR30231">
    <property type="entry name" value="DNA POLYMERASE III SUBUNIT EPSILON"/>
    <property type="match status" value="1"/>
</dbReference>
<protein>
    <submittedName>
        <fullName evidence="2">3'-5' exonuclease</fullName>
    </submittedName>
</protein>
<dbReference type="EMBL" id="DWUP01000021">
    <property type="protein sequence ID" value="HJD52319.1"/>
    <property type="molecule type" value="Genomic_DNA"/>
</dbReference>
<dbReference type="SUPFAM" id="SSF53098">
    <property type="entry name" value="Ribonuclease H-like"/>
    <property type="match status" value="1"/>
</dbReference>
<dbReference type="Pfam" id="PF20600">
    <property type="entry name" value="ExoX-like_C"/>
    <property type="match status" value="1"/>
</dbReference>
<dbReference type="GO" id="GO:0003676">
    <property type="term" value="F:nucleic acid binding"/>
    <property type="evidence" value="ECO:0007669"/>
    <property type="project" value="InterPro"/>
</dbReference>
<dbReference type="CDD" id="cd06127">
    <property type="entry name" value="DEDDh"/>
    <property type="match status" value="1"/>
</dbReference>
<keyword evidence="2" id="KW-0540">Nuclease</keyword>
<sequence>MRLNLKNPLIFFDLETTGINISTDRIVEMSYIKVYPNGNEESKSMRINPEMHIPEQASAVHGIYDKDVADCPTFKEVAKGIARDFADSDIAGFNSNRFDVPVLAEEFLRAGVDIDLGRRKFIDVQVIYHKMEQRTLSAAYKFYCGRDLTEAHSAMADTRATYEVLKAQLDRYDGQLKNDVDFLSDYSSFTRNVDFAGRIVYDDKGVPVFNFGKYKGQPVSEVLRRDTGYYGWMMSGDFTLNTKDVLTRLRLKDLNTKL</sequence>
<dbReference type="FunFam" id="3.30.420.10:FF:000071">
    <property type="entry name" value="DNA polymerase-3 subunit epsilon"/>
    <property type="match status" value="1"/>
</dbReference>
<dbReference type="PANTHER" id="PTHR30231:SF41">
    <property type="entry name" value="DNA POLYMERASE III SUBUNIT EPSILON"/>
    <property type="match status" value="1"/>
</dbReference>
<accession>A0A9D2UHA3</accession>
<dbReference type="Proteomes" id="UP000787625">
    <property type="component" value="Unassembled WGS sequence"/>
</dbReference>
<name>A0A9D2UHA3_9BACT</name>
<dbReference type="Gene3D" id="3.30.420.10">
    <property type="entry name" value="Ribonuclease H-like superfamily/Ribonuclease H"/>
    <property type="match status" value="1"/>
</dbReference>
<dbReference type="InterPro" id="IPR012337">
    <property type="entry name" value="RNaseH-like_sf"/>
</dbReference>
<organism evidence="2 3">
    <name type="scientific">Candidatus Avibacteroides avistercoris</name>
    <dbReference type="NCBI Taxonomy" id="2840690"/>
    <lineage>
        <taxon>Bacteria</taxon>
        <taxon>Pseudomonadati</taxon>
        <taxon>Bacteroidota</taxon>
        <taxon>Bacteroidia</taxon>
        <taxon>Bacteroidales</taxon>
        <taxon>Bacteroidaceae</taxon>
        <taxon>Bacteroidaceae incertae sedis</taxon>
        <taxon>Candidatus Avibacteroides</taxon>
    </lineage>
</organism>
<evidence type="ECO:0000313" key="3">
    <source>
        <dbReference type="Proteomes" id="UP000787625"/>
    </source>
</evidence>
<dbReference type="SMART" id="SM00479">
    <property type="entry name" value="EXOIII"/>
    <property type="match status" value="1"/>
</dbReference>
<proteinExistence type="predicted"/>
<comment type="caution">
    <text evidence="2">The sequence shown here is derived from an EMBL/GenBank/DDBJ whole genome shotgun (WGS) entry which is preliminary data.</text>
</comment>
<dbReference type="InterPro" id="IPR013520">
    <property type="entry name" value="Ribonucl_H"/>
</dbReference>
<evidence type="ECO:0000313" key="2">
    <source>
        <dbReference type="EMBL" id="HJD52319.1"/>
    </source>
</evidence>
<dbReference type="InterPro" id="IPR036397">
    <property type="entry name" value="RNaseH_sf"/>
</dbReference>
<reference evidence="2" key="1">
    <citation type="journal article" date="2021" name="PeerJ">
        <title>Extensive microbial diversity within the chicken gut microbiome revealed by metagenomics and culture.</title>
        <authorList>
            <person name="Gilroy R."/>
            <person name="Ravi A."/>
            <person name="Getino M."/>
            <person name="Pursley I."/>
            <person name="Horton D.L."/>
            <person name="Alikhan N.F."/>
            <person name="Baker D."/>
            <person name="Gharbi K."/>
            <person name="Hall N."/>
            <person name="Watson M."/>
            <person name="Adriaenssens E.M."/>
            <person name="Foster-Nyarko E."/>
            <person name="Jarju S."/>
            <person name="Secka A."/>
            <person name="Antonio M."/>
            <person name="Oren A."/>
            <person name="Chaudhuri R.R."/>
            <person name="La Ragione R."/>
            <person name="Hildebrand F."/>
            <person name="Pallen M.J."/>
        </authorList>
    </citation>
    <scope>NUCLEOTIDE SEQUENCE</scope>
    <source>
        <strain evidence="2">MalCec1-1739</strain>
    </source>
</reference>
<gene>
    <name evidence="2" type="ORF">IAA93_01120</name>
</gene>
<dbReference type="GO" id="GO:0045004">
    <property type="term" value="P:DNA replication proofreading"/>
    <property type="evidence" value="ECO:0007669"/>
    <property type="project" value="TreeGrafter"/>
</dbReference>
<dbReference type="GO" id="GO:0008408">
    <property type="term" value="F:3'-5' exonuclease activity"/>
    <property type="evidence" value="ECO:0007669"/>
    <property type="project" value="TreeGrafter"/>
</dbReference>
<reference evidence="2" key="2">
    <citation type="submission" date="2021-04" db="EMBL/GenBank/DDBJ databases">
        <authorList>
            <person name="Gilroy R."/>
        </authorList>
    </citation>
    <scope>NUCLEOTIDE SEQUENCE</scope>
    <source>
        <strain evidence="2">MalCec1-1739</strain>
    </source>
</reference>
<dbReference type="GO" id="GO:0005829">
    <property type="term" value="C:cytosol"/>
    <property type="evidence" value="ECO:0007669"/>
    <property type="project" value="TreeGrafter"/>
</dbReference>
<dbReference type="InterPro" id="IPR046768">
    <property type="entry name" value="ExoX-like_C"/>
</dbReference>
<keyword evidence="2" id="KW-0378">Hydrolase</keyword>
<keyword evidence="2" id="KW-0269">Exonuclease</keyword>